<dbReference type="Gene3D" id="1.10.287.1060">
    <property type="entry name" value="ESAT-6-like"/>
    <property type="match status" value="1"/>
</dbReference>
<name>A0ABN3MGJ0_STRLO</name>
<proteinExistence type="predicted"/>
<protein>
    <recommendedName>
        <fullName evidence="3">WXG100 family type VII secretion target</fullName>
    </recommendedName>
</protein>
<reference evidence="1 2" key="1">
    <citation type="journal article" date="2019" name="Int. J. Syst. Evol. Microbiol.">
        <title>The Global Catalogue of Microorganisms (GCM) 10K type strain sequencing project: providing services to taxonomists for standard genome sequencing and annotation.</title>
        <authorList>
            <consortium name="The Broad Institute Genomics Platform"/>
            <consortium name="The Broad Institute Genome Sequencing Center for Infectious Disease"/>
            <person name="Wu L."/>
            <person name="Ma J."/>
        </authorList>
    </citation>
    <scope>NUCLEOTIDE SEQUENCE [LARGE SCALE GENOMIC DNA]</scope>
    <source>
        <strain evidence="1 2">JCM 4395</strain>
    </source>
</reference>
<evidence type="ECO:0000313" key="2">
    <source>
        <dbReference type="Proteomes" id="UP001501777"/>
    </source>
</evidence>
<dbReference type="RefSeq" id="WP_344402827.1">
    <property type="nucleotide sequence ID" value="NZ_BAAASG010000011.1"/>
</dbReference>
<accession>A0ABN3MGJ0</accession>
<organism evidence="1 2">
    <name type="scientific">Streptomyces longisporus</name>
    <dbReference type="NCBI Taxonomy" id="1948"/>
    <lineage>
        <taxon>Bacteria</taxon>
        <taxon>Bacillati</taxon>
        <taxon>Actinomycetota</taxon>
        <taxon>Actinomycetes</taxon>
        <taxon>Kitasatosporales</taxon>
        <taxon>Streptomycetaceae</taxon>
        <taxon>Streptomyces</taxon>
    </lineage>
</organism>
<sequence length="112" mass="11825">MGGKDEILDIKVDDIKTAAPAFHRESVALAHALTKLQHGLAAAGAPWGNDEQGAKFHTAYGPHVKQIEHAAQILVEGLASVHAGLADMADKHIDNEERVRGMFGHSGTGDGK</sequence>
<gene>
    <name evidence="1" type="ORF">GCM10010276_50580</name>
</gene>
<evidence type="ECO:0008006" key="3">
    <source>
        <dbReference type="Google" id="ProtNLM"/>
    </source>
</evidence>
<dbReference type="EMBL" id="BAAASG010000011">
    <property type="protein sequence ID" value="GAA2501711.1"/>
    <property type="molecule type" value="Genomic_DNA"/>
</dbReference>
<keyword evidence="2" id="KW-1185">Reference proteome</keyword>
<evidence type="ECO:0000313" key="1">
    <source>
        <dbReference type="EMBL" id="GAA2501711.1"/>
    </source>
</evidence>
<dbReference type="Proteomes" id="UP001501777">
    <property type="component" value="Unassembled WGS sequence"/>
</dbReference>
<comment type="caution">
    <text evidence="1">The sequence shown here is derived from an EMBL/GenBank/DDBJ whole genome shotgun (WGS) entry which is preliminary data.</text>
</comment>